<dbReference type="PANTHER" id="PTHR43969:SF9">
    <property type="entry name" value="GLUTATHIONE S TRANSFERASE D10, ISOFORM A-RELATED"/>
    <property type="match status" value="1"/>
</dbReference>
<dbReference type="AlphaFoldDB" id="A0A162LTY8"/>
<gene>
    <name evidence="5" type="ORF">AUP44_21525</name>
    <name evidence="4" type="ORF">DCK97_28620</name>
</gene>
<dbReference type="SFLD" id="SFLDG00358">
    <property type="entry name" value="Main_(cytGST)"/>
    <property type="match status" value="1"/>
</dbReference>
<name>A0A162LTY8_9PROT</name>
<evidence type="ECO:0000313" key="6">
    <source>
        <dbReference type="Proteomes" id="UP000075787"/>
    </source>
</evidence>
<dbReference type="OMA" id="QTWEKRR"/>
<reference evidence="4 7" key="2">
    <citation type="journal article" date="2018" name="Nat. Biotechnol.">
        <title>A standardized bacterial taxonomy based on genome phylogeny substantially revises the tree of life.</title>
        <authorList>
            <person name="Parks D.H."/>
            <person name="Chuvochina M."/>
            <person name="Waite D.W."/>
            <person name="Rinke C."/>
            <person name="Skarshewski A."/>
            <person name="Chaumeil P.A."/>
            <person name="Hugenholtz P."/>
        </authorList>
    </citation>
    <scope>NUCLEOTIDE SEQUENCE [LARGE SCALE GENOMIC DNA]</scope>
    <source>
        <strain evidence="4">UBA8739</strain>
    </source>
</reference>
<dbReference type="PROSITE" id="PS50404">
    <property type="entry name" value="GST_NTER"/>
    <property type="match status" value="1"/>
</dbReference>
<proteinExistence type="predicted"/>
<dbReference type="InterPro" id="IPR010987">
    <property type="entry name" value="Glutathione-S-Trfase_C-like"/>
</dbReference>
<dbReference type="Pfam" id="PF00043">
    <property type="entry name" value="GST_C"/>
    <property type="match status" value="1"/>
</dbReference>
<comment type="subunit">
    <text evidence="1">Homodimer.</text>
</comment>
<dbReference type="InterPro" id="IPR040079">
    <property type="entry name" value="Glutathione_S-Trfase"/>
</dbReference>
<dbReference type="Gene3D" id="3.40.30.10">
    <property type="entry name" value="Glutaredoxin"/>
    <property type="match status" value="1"/>
</dbReference>
<sequence length="222" mass="25451">MRTLYHHWLNPGCRVVRLALGEKQLDHDLQLEKAWERRTEFLRLNPAAVLPVLVEADDTVVAGHRTVLEYLEEAYPEHPLLPRRPGDRAEVRRLIDWFDHKFSDEVTRNLVGEKVDKRLAGLGQPTSAAIRAGLANINYHLEYVAFLTERRKWLAGDQLSLADLAAAAHLSAIDYLGDVPWVRHPVAKEWYVRIKSRPSFRPMLKDRIIGIAPAAHYGDLDF</sequence>
<dbReference type="InterPro" id="IPR004045">
    <property type="entry name" value="Glutathione_S-Trfase_N"/>
</dbReference>
<evidence type="ECO:0000313" key="5">
    <source>
        <dbReference type="EMBL" id="KYO57058.1"/>
    </source>
</evidence>
<dbReference type="Pfam" id="PF13409">
    <property type="entry name" value="GST_N_2"/>
    <property type="match status" value="1"/>
</dbReference>
<dbReference type="PROSITE" id="PS50405">
    <property type="entry name" value="GST_CTER"/>
    <property type="match status" value="1"/>
</dbReference>
<organism evidence="5 6">
    <name type="scientific">Tistrella mobilis</name>
    <dbReference type="NCBI Taxonomy" id="171437"/>
    <lineage>
        <taxon>Bacteria</taxon>
        <taxon>Pseudomonadati</taxon>
        <taxon>Pseudomonadota</taxon>
        <taxon>Alphaproteobacteria</taxon>
        <taxon>Geminicoccales</taxon>
        <taxon>Geminicoccaceae</taxon>
        <taxon>Tistrella</taxon>
    </lineage>
</organism>
<evidence type="ECO:0000259" key="3">
    <source>
        <dbReference type="PROSITE" id="PS50405"/>
    </source>
</evidence>
<dbReference type="Proteomes" id="UP000075787">
    <property type="component" value="Unassembled WGS sequence"/>
</dbReference>
<evidence type="ECO:0000256" key="1">
    <source>
        <dbReference type="ARBA" id="ARBA00011738"/>
    </source>
</evidence>
<dbReference type="EMBL" id="LPZR01000034">
    <property type="protein sequence ID" value="KYO57058.1"/>
    <property type="molecule type" value="Genomic_DNA"/>
</dbReference>
<protein>
    <submittedName>
        <fullName evidence="4 5">Glutathione S-transferase</fullName>
    </submittedName>
</protein>
<reference evidence="5 6" key="1">
    <citation type="submission" date="2015-12" db="EMBL/GenBank/DDBJ databases">
        <title>Genome sequence of Tistrella mobilis MCCC 1A02139.</title>
        <authorList>
            <person name="Lu L."/>
            <person name="Lai Q."/>
            <person name="Shao Z."/>
            <person name="Qian P."/>
        </authorList>
    </citation>
    <scope>NUCLEOTIDE SEQUENCE [LARGE SCALE GENOMIC DNA]</scope>
    <source>
        <strain evidence="5 6">MCCC 1A02139</strain>
    </source>
</reference>
<dbReference type="GO" id="GO:0006749">
    <property type="term" value="P:glutathione metabolic process"/>
    <property type="evidence" value="ECO:0007669"/>
    <property type="project" value="TreeGrafter"/>
</dbReference>
<dbReference type="Gene3D" id="1.20.1050.10">
    <property type="match status" value="1"/>
</dbReference>
<accession>A0A162LTY8</accession>
<evidence type="ECO:0000313" key="7">
    <source>
        <dbReference type="Proteomes" id="UP000257706"/>
    </source>
</evidence>
<dbReference type="GeneID" id="97240007"/>
<dbReference type="GO" id="GO:0004364">
    <property type="term" value="F:glutathione transferase activity"/>
    <property type="evidence" value="ECO:0007669"/>
    <property type="project" value="TreeGrafter"/>
</dbReference>
<dbReference type="CDD" id="cd00570">
    <property type="entry name" value="GST_N_family"/>
    <property type="match status" value="1"/>
</dbReference>
<dbReference type="PANTHER" id="PTHR43969">
    <property type="entry name" value="GLUTATHIONE S TRANSFERASE D10, ISOFORM A-RELATED"/>
    <property type="match status" value="1"/>
</dbReference>
<dbReference type="OrthoDB" id="9794721at2"/>
<comment type="caution">
    <text evidence="5">The sequence shown here is derived from an EMBL/GenBank/DDBJ whole genome shotgun (WGS) entry which is preliminary data.</text>
</comment>
<keyword evidence="5" id="KW-0808">Transferase</keyword>
<evidence type="ECO:0000313" key="4">
    <source>
        <dbReference type="EMBL" id="HAE51383.1"/>
    </source>
</evidence>
<dbReference type="Proteomes" id="UP000257706">
    <property type="component" value="Unassembled WGS sequence"/>
</dbReference>
<dbReference type="SUPFAM" id="SSF47616">
    <property type="entry name" value="GST C-terminal domain-like"/>
    <property type="match status" value="1"/>
</dbReference>
<dbReference type="SFLD" id="SFLDS00019">
    <property type="entry name" value="Glutathione_Transferase_(cytos"/>
    <property type="match status" value="1"/>
</dbReference>
<dbReference type="RefSeq" id="WP_014743707.1">
    <property type="nucleotide sequence ID" value="NZ_CP121013.1"/>
</dbReference>
<dbReference type="EMBL" id="DMAI01000476">
    <property type="protein sequence ID" value="HAE51383.1"/>
    <property type="molecule type" value="Genomic_DNA"/>
</dbReference>
<dbReference type="SUPFAM" id="SSF52833">
    <property type="entry name" value="Thioredoxin-like"/>
    <property type="match status" value="1"/>
</dbReference>
<feature type="domain" description="GST N-terminal" evidence="2">
    <location>
        <begin position="1"/>
        <end position="79"/>
    </location>
</feature>
<feature type="domain" description="GST C-terminal" evidence="3">
    <location>
        <begin position="84"/>
        <end position="217"/>
    </location>
</feature>
<dbReference type="InterPro" id="IPR036282">
    <property type="entry name" value="Glutathione-S-Trfase_C_sf"/>
</dbReference>
<dbReference type="InterPro" id="IPR036249">
    <property type="entry name" value="Thioredoxin-like_sf"/>
</dbReference>
<evidence type="ECO:0000259" key="2">
    <source>
        <dbReference type="PROSITE" id="PS50404"/>
    </source>
</evidence>
<dbReference type="InterPro" id="IPR004046">
    <property type="entry name" value="GST_C"/>
</dbReference>